<dbReference type="PATRIC" id="fig|1229493.5.peg.2520"/>
<dbReference type="PROSITE" id="PS00329">
    <property type="entry name" value="HSP70_2"/>
    <property type="match status" value="1"/>
</dbReference>
<dbReference type="InterPro" id="IPR042054">
    <property type="entry name" value="YegD-like"/>
</dbReference>
<evidence type="ECO:0000256" key="2">
    <source>
        <dbReference type="ARBA" id="ARBA00022741"/>
    </source>
</evidence>
<dbReference type="RefSeq" id="WP_020197289.1">
    <property type="nucleotide sequence ID" value="NZ_BAOH01000112.1"/>
</dbReference>
<dbReference type="AlphaFoldDB" id="A0A0C1VPP5"/>
<dbReference type="GO" id="GO:0005524">
    <property type="term" value="F:ATP binding"/>
    <property type="evidence" value="ECO:0007669"/>
    <property type="project" value="UniProtKB-KW"/>
</dbReference>
<sequence length="457" mass="50412">MYIGFDYGTANCSVAKMEQGEPQLLNLEGNSPYIPSTLAAPTRESVSEHLFRHRSIKPFDQVGEQVLRRAINLNREESIELEPEDMAFGQAALNRYLEDPRDIYYVKSPKSFLGASGLRDVQLSFFEDLVCAMMDNIKAQAENSAQQIITDAVIGRPINFHGRGGETANIQAEGILLRAAKRAGFQNIEFQFEPVAAGLEYEATLTEDKTILVVDIGGGTTDCSLIQMGPSWRGKADRTASLLAHSGQRIGGNDLDIALAFKQLMFPFGMESKMESGIMMPTTQFWNPIAINNVEAQSDFYSRENLSALKLLHKQAQEPEKLARLLEVYHESLGYNIVRRAEEAKVALSDQASYRAGINLLSELIEVDVQRDEMIEAIESPKNKMTALVTEAVEQAGVKPDAIFMTGGSARSPILRDAVQTVLPNIPVVSGNYFGSVTAGLARWAEVCFKQDRVSCC</sequence>
<dbReference type="Gene3D" id="3.90.640.10">
    <property type="entry name" value="Actin, Chain A, domain 4"/>
    <property type="match status" value="1"/>
</dbReference>
<dbReference type="Proteomes" id="UP000031586">
    <property type="component" value="Unassembled WGS sequence"/>
</dbReference>
<name>A0A0C1VPP5_9VIBR</name>
<dbReference type="InterPro" id="IPR043129">
    <property type="entry name" value="ATPase_NBD"/>
</dbReference>
<evidence type="ECO:0000313" key="4">
    <source>
        <dbReference type="EMBL" id="KIF51823.1"/>
    </source>
</evidence>
<evidence type="ECO:0000256" key="1">
    <source>
        <dbReference type="ARBA" id="ARBA00007381"/>
    </source>
</evidence>
<comment type="caution">
    <text evidence="4">The sequence shown here is derived from an EMBL/GenBank/DDBJ whole genome shotgun (WGS) entry which is preliminary data.</text>
</comment>
<evidence type="ECO:0000313" key="5">
    <source>
        <dbReference type="Proteomes" id="UP000031586"/>
    </source>
</evidence>
<dbReference type="Pfam" id="PF00012">
    <property type="entry name" value="HSP70"/>
    <property type="match status" value="1"/>
</dbReference>
<dbReference type="CDD" id="cd10231">
    <property type="entry name" value="ASKHA_NBD_HSP70_YegD-like"/>
    <property type="match status" value="1"/>
</dbReference>
<dbReference type="GO" id="GO:0140662">
    <property type="term" value="F:ATP-dependent protein folding chaperone"/>
    <property type="evidence" value="ECO:0007669"/>
    <property type="project" value="InterPro"/>
</dbReference>
<keyword evidence="2" id="KW-0547">Nucleotide-binding</keyword>
<reference evidence="4 5" key="1">
    <citation type="submission" date="2014-07" db="EMBL/GenBank/DDBJ databases">
        <title>Unique and conserved regions in Vibrio harveyi and related species in comparison with the shrimp pathogen Vibrio harveyi CAIM 1792.</title>
        <authorList>
            <person name="Espinoza-Valles I."/>
            <person name="Vora G."/>
            <person name="Leekitcharoenphon P."/>
            <person name="Ussery D."/>
            <person name="Hoj L."/>
            <person name="Gomez-Gil B."/>
        </authorList>
    </citation>
    <scope>NUCLEOTIDE SEQUENCE [LARGE SCALE GENOMIC DNA]</scope>
    <source>
        <strain evidence="5">CAIM 1854 / LMG 25443</strain>
    </source>
</reference>
<dbReference type="SUPFAM" id="SSF53067">
    <property type="entry name" value="Actin-like ATPase domain"/>
    <property type="match status" value="2"/>
</dbReference>
<dbReference type="NCBIfam" id="NF008673">
    <property type="entry name" value="PRK11678.1"/>
    <property type="match status" value="1"/>
</dbReference>
<dbReference type="PANTHER" id="PTHR19375">
    <property type="entry name" value="HEAT SHOCK PROTEIN 70KDA"/>
    <property type="match status" value="1"/>
</dbReference>
<protein>
    <submittedName>
        <fullName evidence="4">Chaperone</fullName>
    </submittedName>
</protein>
<dbReference type="EMBL" id="JPRD01000028">
    <property type="protein sequence ID" value="KIF51823.1"/>
    <property type="molecule type" value="Genomic_DNA"/>
</dbReference>
<dbReference type="InterPro" id="IPR013126">
    <property type="entry name" value="Hsp_70_fam"/>
</dbReference>
<gene>
    <name evidence="4" type="ORF">H735_16850</name>
</gene>
<dbReference type="InterPro" id="IPR018181">
    <property type="entry name" value="Heat_shock_70_CS"/>
</dbReference>
<keyword evidence="3" id="KW-0067">ATP-binding</keyword>
<evidence type="ECO:0000256" key="3">
    <source>
        <dbReference type="ARBA" id="ARBA00022840"/>
    </source>
</evidence>
<accession>A0A0C1VPP5</accession>
<proteinExistence type="inferred from homology"/>
<comment type="similarity">
    <text evidence="1">Belongs to the heat shock protein 70 family.</text>
</comment>
<organism evidence="4 5">
    <name type="scientific">Vibrio owensii CAIM 1854 = LMG 25443</name>
    <dbReference type="NCBI Taxonomy" id="1229493"/>
    <lineage>
        <taxon>Bacteria</taxon>
        <taxon>Pseudomonadati</taxon>
        <taxon>Pseudomonadota</taxon>
        <taxon>Gammaproteobacteria</taxon>
        <taxon>Vibrionales</taxon>
        <taxon>Vibrionaceae</taxon>
        <taxon>Vibrio</taxon>
    </lineage>
</organism>
<dbReference type="Gene3D" id="3.30.420.40">
    <property type="match status" value="2"/>
</dbReference>